<keyword evidence="2" id="KW-0805">Transcription regulation</keyword>
<gene>
    <name evidence="4" type="ORF">LTRI10_LOCUS14429</name>
</gene>
<dbReference type="InterPro" id="IPR003690">
    <property type="entry name" value="MTERF"/>
</dbReference>
<dbReference type="PANTHER" id="PTHR13068:SF38">
    <property type="entry name" value="TRANSCRIPTION TERMINATION FACTOR FAMILY PROTEIN"/>
    <property type="match status" value="1"/>
</dbReference>
<keyword evidence="3" id="KW-0809">Transit peptide</keyword>
<name>A0AAV2DEU7_9ROSI</name>
<evidence type="ECO:0000256" key="2">
    <source>
        <dbReference type="ARBA" id="ARBA00022472"/>
    </source>
</evidence>
<evidence type="ECO:0000256" key="1">
    <source>
        <dbReference type="ARBA" id="ARBA00007692"/>
    </source>
</evidence>
<dbReference type="FunFam" id="1.25.70.10:FF:000019">
    <property type="entry name" value="mTERF family protein"/>
    <property type="match status" value="1"/>
</dbReference>
<dbReference type="Pfam" id="PF02536">
    <property type="entry name" value="mTERF"/>
    <property type="match status" value="2"/>
</dbReference>
<dbReference type="PANTHER" id="PTHR13068">
    <property type="entry name" value="CGI-12 PROTEIN-RELATED"/>
    <property type="match status" value="1"/>
</dbReference>
<dbReference type="Proteomes" id="UP001497516">
    <property type="component" value="Chromosome 2"/>
</dbReference>
<organism evidence="4 5">
    <name type="scientific">Linum trigynum</name>
    <dbReference type="NCBI Taxonomy" id="586398"/>
    <lineage>
        <taxon>Eukaryota</taxon>
        <taxon>Viridiplantae</taxon>
        <taxon>Streptophyta</taxon>
        <taxon>Embryophyta</taxon>
        <taxon>Tracheophyta</taxon>
        <taxon>Spermatophyta</taxon>
        <taxon>Magnoliopsida</taxon>
        <taxon>eudicotyledons</taxon>
        <taxon>Gunneridae</taxon>
        <taxon>Pentapetalae</taxon>
        <taxon>rosids</taxon>
        <taxon>fabids</taxon>
        <taxon>Malpighiales</taxon>
        <taxon>Linaceae</taxon>
        <taxon>Linum</taxon>
    </lineage>
</organism>
<dbReference type="Gene3D" id="1.25.70.10">
    <property type="entry name" value="Transcription termination factor 3, mitochondrial"/>
    <property type="match status" value="2"/>
</dbReference>
<keyword evidence="2" id="KW-0804">Transcription</keyword>
<keyword evidence="5" id="KW-1185">Reference proteome</keyword>
<accession>A0AAV2DEU7</accession>
<sequence>MTHLLKFRVSSVVKWFSPNFADIQRTPFLPVVGSFPRFYRVNELEMHDDLGKVSSENDHKVGRITPSMRKEAQAALLDYLHITRGFEFNFAENMSRHSHHFLGELIRKVNTEGDIALAITRFICYHPINEFEPFFESLGLKPCEYSPFLPRKLMFLADDELLLENYRILATYGIERNSIGIIYRDATEVFRYGKGVLSAKLSAYEELGLSTSFVARVVSCFPYLLTGEVNIDFVRVMEILKRIGIDFQWIEDQLSERNSSCNWKQSLLLLKSITRAGYSDEKKLSQLLIEHPEILFGAEQSVLLIGVLLKTGSSMAKIVSILQQFPKMEVGKFVSNLRQGIHMLDEIKMEPCEIAEIVHSHALLLGSCTLKKTKTLLYRLNIGKKRLRELIREDPRTMKNWVLGVGVQPMQSRRGQRLDCKTEFLLGLGYVENSTEMAKALKVFRGRGSELQERFDYLIEAGLDREAVLGMVKVSPHILNQSKDVTAMKIDFLVKEFGYPISCVVGFPSLLNFKVERIKLRLLMYGWLKDEGVVKPGLSLSNMIASSDSVFFGRYVEKHRRGPDVWQDLRNKIYGDDNV</sequence>
<dbReference type="AlphaFoldDB" id="A0AAV2DEU7"/>
<proteinExistence type="inferred from homology"/>
<reference evidence="4 5" key="1">
    <citation type="submission" date="2024-04" db="EMBL/GenBank/DDBJ databases">
        <authorList>
            <person name="Fracassetti M."/>
        </authorList>
    </citation>
    <scope>NUCLEOTIDE SEQUENCE [LARGE SCALE GENOMIC DNA]</scope>
</reference>
<protein>
    <submittedName>
        <fullName evidence="4">Uncharacterized protein</fullName>
    </submittedName>
</protein>
<dbReference type="GO" id="GO:0006353">
    <property type="term" value="P:DNA-templated transcription termination"/>
    <property type="evidence" value="ECO:0007669"/>
    <property type="project" value="UniProtKB-KW"/>
</dbReference>
<comment type="similarity">
    <text evidence="1">Belongs to the mTERF family.</text>
</comment>
<evidence type="ECO:0000313" key="4">
    <source>
        <dbReference type="EMBL" id="CAL1372419.1"/>
    </source>
</evidence>
<dbReference type="SMART" id="SM00733">
    <property type="entry name" value="Mterf"/>
    <property type="match status" value="5"/>
</dbReference>
<keyword evidence="2" id="KW-0806">Transcription termination</keyword>
<dbReference type="InterPro" id="IPR038538">
    <property type="entry name" value="MTERF_sf"/>
</dbReference>
<evidence type="ECO:0000313" key="5">
    <source>
        <dbReference type="Proteomes" id="UP001497516"/>
    </source>
</evidence>
<dbReference type="GO" id="GO:0003676">
    <property type="term" value="F:nucleic acid binding"/>
    <property type="evidence" value="ECO:0007669"/>
    <property type="project" value="InterPro"/>
</dbReference>
<evidence type="ECO:0000256" key="3">
    <source>
        <dbReference type="ARBA" id="ARBA00022946"/>
    </source>
</evidence>
<dbReference type="EMBL" id="OZ034815">
    <property type="protein sequence ID" value="CAL1372419.1"/>
    <property type="molecule type" value="Genomic_DNA"/>
</dbReference>